<name>A0A9D2AWE5_9FIRM</name>
<dbReference type="Proteomes" id="UP000886780">
    <property type="component" value="Unassembled WGS sequence"/>
</dbReference>
<evidence type="ECO:0000256" key="3">
    <source>
        <dbReference type="ARBA" id="ARBA00022723"/>
    </source>
</evidence>
<organism evidence="5 6">
    <name type="scientific">Candidatus Lachnoclostridium stercoripullorum</name>
    <dbReference type="NCBI Taxonomy" id="2838635"/>
    <lineage>
        <taxon>Bacteria</taxon>
        <taxon>Bacillati</taxon>
        <taxon>Bacillota</taxon>
        <taxon>Clostridia</taxon>
        <taxon>Lachnospirales</taxon>
        <taxon>Lachnospiraceae</taxon>
    </lineage>
</organism>
<dbReference type="GO" id="GO:0005737">
    <property type="term" value="C:cytoplasm"/>
    <property type="evidence" value="ECO:0007669"/>
    <property type="project" value="TreeGrafter"/>
</dbReference>
<reference evidence="5" key="1">
    <citation type="journal article" date="2021" name="PeerJ">
        <title>Extensive microbial diversity within the chicken gut microbiome revealed by metagenomics and culture.</title>
        <authorList>
            <person name="Gilroy R."/>
            <person name="Ravi A."/>
            <person name="Getino M."/>
            <person name="Pursley I."/>
            <person name="Horton D.L."/>
            <person name="Alikhan N.F."/>
            <person name="Baker D."/>
            <person name="Gharbi K."/>
            <person name="Hall N."/>
            <person name="Watson M."/>
            <person name="Adriaenssens E.M."/>
            <person name="Foster-Nyarko E."/>
            <person name="Jarju S."/>
            <person name="Secka A."/>
            <person name="Antonio M."/>
            <person name="Oren A."/>
            <person name="Chaudhuri R.R."/>
            <person name="La Ragione R."/>
            <person name="Hildebrand F."/>
            <person name="Pallen M.J."/>
        </authorList>
    </citation>
    <scope>NUCLEOTIDE SEQUENCE</scope>
    <source>
        <strain evidence="5">ChiGjej4B4-12881</strain>
    </source>
</reference>
<gene>
    <name evidence="5" type="ORF">IAA28_02170</name>
</gene>
<dbReference type="InterPro" id="IPR036069">
    <property type="entry name" value="DUF34/NIF3_sf"/>
</dbReference>
<dbReference type="SUPFAM" id="SSF102705">
    <property type="entry name" value="NIF3 (NGG1p interacting factor 3)-like"/>
    <property type="match status" value="1"/>
</dbReference>
<dbReference type="NCBIfam" id="TIGR00486">
    <property type="entry name" value="YbgI_SA1388"/>
    <property type="match status" value="1"/>
</dbReference>
<dbReference type="Gene3D" id="3.40.1390.30">
    <property type="entry name" value="NIF3 (NGG1p interacting factor 3)-like"/>
    <property type="match status" value="2"/>
</dbReference>
<dbReference type="Pfam" id="PF01784">
    <property type="entry name" value="DUF34_NIF3"/>
    <property type="match status" value="1"/>
</dbReference>
<feature type="binding site" evidence="4">
    <location>
        <position position="65"/>
    </location>
    <ligand>
        <name>a divalent metal cation</name>
        <dbReference type="ChEBI" id="CHEBI:60240"/>
        <label>1</label>
    </ligand>
</feature>
<dbReference type="FunFam" id="3.40.1390.30:FF:000001">
    <property type="entry name" value="GTP cyclohydrolase 1 type 2"/>
    <property type="match status" value="1"/>
</dbReference>
<dbReference type="AlphaFoldDB" id="A0A9D2AWE5"/>
<accession>A0A9D2AWE5</accession>
<dbReference type="EMBL" id="DXEU01000038">
    <property type="protein sequence ID" value="HIX51594.1"/>
    <property type="molecule type" value="Genomic_DNA"/>
</dbReference>
<feature type="binding site" evidence="4">
    <location>
        <position position="64"/>
    </location>
    <ligand>
        <name>a divalent metal cation</name>
        <dbReference type="ChEBI" id="CHEBI:60240"/>
        <label>2</label>
    </ligand>
</feature>
<evidence type="ECO:0000256" key="2">
    <source>
        <dbReference type="ARBA" id="ARBA00022112"/>
    </source>
</evidence>
<comment type="similarity">
    <text evidence="1">Belongs to the GTP cyclohydrolase I type 2/NIF3 family.</text>
</comment>
<dbReference type="GO" id="GO:0046872">
    <property type="term" value="F:metal ion binding"/>
    <property type="evidence" value="ECO:0007669"/>
    <property type="project" value="UniProtKB-KW"/>
</dbReference>
<evidence type="ECO:0000313" key="5">
    <source>
        <dbReference type="EMBL" id="HIX51594.1"/>
    </source>
</evidence>
<feature type="binding site" evidence="4">
    <location>
        <position position="235"/>
    </location>
    <ligand>
        <name>a divalent metal cation</name>
        <dbReference type="ChEBI" id="CHEBI:60240"/>
        <label>1</label>
    </ligand>
</feature>
<reference evidence="5" key="2">
    <citation type="submission" date="2021-04" db="EMBL/GenBank/DDBJ databases">
        <authorList>
            <person name="Gilroy R."/>
        </authorList>
    </citation>
    <scope>NUCLEOTIDE SEQUENCE</scope>
    <source>
        <strain evidence="5">ChiGjej4B4-12881</strain>
    </source>
</reference>
<evidence type="ECO:0000313" key="6">
    <source>
        <dbReference type="Proteomes" id="UP000886780"/>
    </source>
</evidence>
<feature type="binding site" evidence="4">
    <location>
        <position position="231"/>
    </location>
    <ligand>
        <name>a divalent metal cation</name>
        <dbReference type="ChEBI" id="CHEBI:60240"/>
        <label>1</label>
    </ligand>
</feature>
<evidence type="ECO:0000256" key="1">
    <source>
        <dbReference type="ARBA" id="ARBA00006964"/>
    </source>
</evidence>
<sequence>MRCGEIIRILEELAPRDYACDWDNPGLLAGRRAKGVRKILVAVDADDEAVELAVQGGADMLLTHHPLIFHPLKQINDGDFIGRRLLTLIGADISYYAMHTNFDIAPGCMGDLAAERLGLSGCAPLEVTGTDLRTGTELVGIGKVGRLPRPMTGAEIAGLVKERFGLPFVTAYGLETAAEPVEYVAISPGSGGSMVAPALKSVARVLVTGDIGHHTGIDAAAQGLAVIDAGHYGVEHIFMDFMAGYLREKLGDEVTVDTAPLRFPERVL</sequence>
<protein>
    <recommendedName>
        <fullName evidence="2">GTP cyclohydrolase 1 type 2 homolog</fullName>
    </recommendedName>
</protein>
<evidence type="ECO:0000256" key="4">
    <source>
        <dbReference type="PIRSR" id="PIRSR602678-1"/>
    </source>
</evidence>
<dbReference type="InterPro" id="IPR002678">
    <property type="entry name" value="DUF34/NIF3"/>
</dbReference>
<comment type="caution">
    <text evidence="5">The sequence shown here is derived from an EMBL/GenBank/DDBJ whole genome shotgun (WGS) entry which is preliminary data.</text>
</comment>
<feature type="binding site" evidence="4">
    <location>
        <position position="103"/>
    </location>
    <ligand>
        <name>a divalent metal cation</name>
        <dbReference type="ChEBI" id="CHEBI:60240"/>
        <label>1</label>
    </ligand>
</feature>
<keyword evidence="3 4" id="KW-0479">Metal-binding</keyword>
<dbReference type="PANTHER" id="PTHR13799">
    <property type="entry name" value="NGG1 INTERACTING FACTOR 3"/>
    <property type="match status" value="1"/>
</dbReference>
<dbReference type="PANTHER" id="PTHR13799:SF14">
    <property type="entry name" value="GTP CYCLOHYDROLASE 1 TYPE 2 HOMOLOG"/>
    <property type="match status" value="1"/>
</dbReference>
<proteinExistence type="inferred from homology"/>